<dbReference type="RefSeq" id="WP_073825227.1">
    <property type="nucleotide sequence ID" value="NZ_JAUNKL010000045.1"/>
</dbReference>
<name>A0A1Q5PV00_9ACTO</name>
<dbReference type="InParanoid" id="A0A1Q5PV00"/>
<reference evidence="2" key="1">
    <citation type="submission" date="2016-12" db="EMBL/GenBank/DDBJ databases">
        <authorList>
            <person name="Meng X."/>
        </authorList>
    </citation>
    <scope>NUCLEOTIDE SEQUENCE [LARGE SCALE GENOMIC DNA]</scope>
    <source>
        <strain evidence="2">DSM 20732</strain>
    </source>
</reference>
<comment type="caution">
    <text evidence="1">The sequence shown here is derived from an EMBL/GenBank/DDBJ whole genome shotgun (WGS) entry which is preliminary data.</text>
</comment>
<dbReference type="EMBL" id="MQVS01000008">
    <property type="protein sequence ID" value="OKL51326.1"/>
    <property type="molecule type" value="Genomic_DNA"/>
</dbReference>
<organism evidence="1 2">
    <name type="scientific">Buchananella hordeovulneris</name>
    <dbReference type="NCBI Taxonomy" id="52770"/>
    <lineage>
        <taxon>Bacteria</taxon>
        <taxon>Bacillati</taxon>
        <taxon>Actinomycetota</taxon>
        <taxon>Actinomycetes</taxon>
        <taxon>Actinomycetales</taxon>
        <taxon>Actinomycetaceae</taxon>
        <taxon>Buchananella</taxon>
    </lineage>
</organism>
<dbReference type="AlphaFoldDB" id="A0A1Q5PV00"/>
<proteinExistence type="predicted"/>
<evidence type="ECO:0000313" key="1">
    <source>
        <dbReference type="EMBL" id="OKL51326.1"/>
    </source>
</evidence>
<keyword evidence="2" id="KW-1185">Reference proteome</keyword>
<dbReference type="Proteomes" id="UP000185612">
    <property type="component" value="Unassembled WGS sequence"/>
</dbReference>
<accession>A0A1Q5PV00</accession>
<protein>
    <submittedName>
        <fullName evidence="1">Uncharacterized protein</fullName>
    </submittedName>
</protein>
<dbReference type="STRING" id="52770.BSZ40_08440"/>
<evidence type="ECO:0000313" key="2">
    <source>
        <dbReference type="Proteomes" id="UP000185612"/>
    </source>
</evidence>
<gene>
    <name evidence="1" type="ORF">BSZ40_08440</name>
</gene>
<sequence length="276" mass="28544">MQTAHLTTADTRLAATVQDLAELAGCQLTVTPGPGAASWLTTPRGRVRLATAATDTQASLLLPGDADTLVALLRGAARPQPVVLLRGLGPGWAALRPSLQLAAARGACLLDARAAGFVPAPGLAWGDIAAGARHLRGAALRAGLGSLRGVGYLAGDARGGPPQTAVVAAVVRALAETAPVFVVADDDALAPHIDLTWGWDPGGPGALARALALARLPRPLIFAVACRDRRWRRAVAAQVAAELADRTAPVRVVGWQRPRTLLRVLREVEATCWADT</sequence>